<dbReference type="Gene3D" id="1.25.10.10">
    <property type="entry name" value="Leucine-rich Repeat Variant"/>
    <property type="match status" value="2"/>
</dbReference>
<name>A0A3P8VFZ1_CYNSE</name>
<proteinExistence type="predicted"/>
<dbReference type="InParanoid" id="A0A3P8VFZ1"/>
<keyword evidence="1" id="KW-0677">Repeat</keyword>
<dbReference type="Pfam" id="PF00514">
    <property type="entry name" value="Arm"/>
    <property type="match status" value="1"/>
</dbReference>
<reference evidence="4" key="3">
    <citation type="submission" date="2025-09" db="UniProtKB">
        <authorList>
            <consortium name="Ensembl"/>
        </authorList>
    </citation>
    <scope>IDENTIFICATION</scope>
</reference>
<dbReference type="OMA" id="LYPMQSR"/>
<evidence type="ECO:0000259" key="3">
    <source>
        <dbReference type="Pfam" id="PF14381"/>
    </source>
</evidence>
<dbReference type="AlphaFoldDB" id="A0A3P8VFZ1"/>
<organism evidence="4 5">
    <name type="scientific">Cynoglossus semilaevis</name>
    <name type="common">Tongue sole</name>
    <dbReference type="NCBI Taxonomy" id="244447"/>
    <lineage>
        <taxon>Eukaryota</taxon>
        <taxon>Metazoa</taxon>
        <taxon>Chordata</taxon>
        <taxon>Craniata</taxon>
        <taxon>Vertebrata</taxon>
        <taxon>Euteleostomi</taxon>
        <taxon>Actinopterygii</taxon>
        <taxon>Neopterygii</taxon>
        <taxon>Teleostei</taxon>
        <taxon>Neoteleostei</taxon>
        <taxon>Acanthomorphata</taxon>
        <taxon>Carangaria</taxon>
        <taxon>Pleuronectiformes</taxon>
        <taxon>Pleuronectoidei</taxon>
        <taxon>Cynoglossidae</taxon>
        <taxon>Cynoglossinae</taxon>
        <taxon>Cynoglossus</taxon>
    </lineage>
</organism>
<dbReference type="InterPro" id="IPR016024">
    <property type="entry name" value="ARM-type_fold"/>
</dbReference>
<keyword evidence="5" id="KW-1185">Reference proteome</keyword>
<evidence type="ECO:0000313" key="4">
    <source>
        <dbReference type="Ensembl" id="ENSCSEP00000012166.1"/>
    </source>
</evidence>
<dbReference type="SUPFAM" id="SSF48371">
    <property type="entry name" value="ARM repeat"/>
    <property type="match status" value="2"/>
</dbReference>
<dbReference type="Ensembl" id="ENSCSET00000012309.1">
    <property type="protein sequence ID" value="ENSCSEP00000012166.1"/>
    <property type="gene ID" value="ENSCSEG00000007847.1"/>
</dbReference>
<dbReference type="FunCoup" id="A0A3P8VFZ1">
    <property type="interactions" value="596"/>
</dbReference>
<sequence length="786" mass="87536">MEKHSMAKKGKKKDSENQSLELVETVGKTPETAVLLLRSPEEDILIKACEATHAFAEKGDEDKFFLLELGALEPLCQLITHTNKLIKRYAFMALGSMVINDEVKTVLKNIDIIQSLIDNLSPEEEPVVHEHATLCLACLSVDFVHKVQIFAKDGLPPLIELLTSTDPDVQKNSLEVIFNLLEHYPCRTTAHALGVITALLELLNSEYPVIQQLTLETLQSVTTDRDSRDQFREEQGFEKIMDILNDSELNDLHAEALNIVSNCLIDTESVLLIHKDGGLIRLLNFLLVPSEPEIQSNAIKCIARVAQMSENRQLLHEQNVEKILVELLSEEDINIKTSACQAVTAMSFLRASIERIRELGAVPAVVEALHSESPELIMLATELLSNITYNNHLGIWAVFQAGGHRLLVQQLSASCPRTVANTTSIIGNMAQKLGIRNSLLAHGAMRALVEPLKSRDTVILVNVTLCVSLLACDLDARAELQSAGGLPPLVSLLRSNHREVLHNTCMAVTACARDESLAVEMCRYGALEILQEINLSFNRQSAVSKQAMVSLLNTNLSVKYSLLGHLESTDVIGDDFYDAGKARAGQRVLTLAELYKEPVGQYRPVLLINTSPEQKNDSQSESPEQKPWKMVEDAVLQSLIRKVKESILLKEDQHEQYTALARLVSEAMGGEVEREKLHEFTWVLHISELKSQLQSNVIPIGFIKKGIYCHRALLFKFLADSIGLSCTLVSGDYNRAWNEVLLFNQKPSIIPDECYLPPTRYIIDLMHQPGHLLENNSPAAVKYQTI</sequence>
<dbReference type="Proteomes" id="UP000265120">
    <property type="component" value="Chromosome 3"/>
</dbReference>
<feature type="repeat" description="ARM" evidence="2">
    <location>
        <begin position="360"/>
        <end position="391"/>
    </location>
</feature>
<dbReference type="InterPro" id="IPR000225">
    <property type="entry name" value="Armadillo"/>
</dbReference>
<dbReference type="GeneID" id="103376890"/>
<evidence type="ECO:0000313" key="5">
    <source>
        <dbReference type="Proteomes" id="UP000265120"/>
    </source>
</evidence>
<accession>A0A3P8VFZ1</accession>
<dbReference type="InterPro" id="IPR052441">
    <property type="entry name" value="Armadillo-Ser/Thr_Kinase"/>
</dbReference>
<dbReference type="STRING" id="244447.ENSCSEP00000012166"/>
<dbReference type="InterPro" id="IPR055164">
    <property type="entry name" value="EDR1/CTR1/ARMC3-like_pept-like"/>
</dbReference>
<dbReference type="InterPro" id="IPR011989">
    <property type="entry name" value="ARM-like"/>
</dbReference>
<protein>
    <submittedName>
        <fullName evidence="4">Armadillo repeat containing 3</fullName>
    </submittedName>
</protein>
<reference evidence="4" key="2">
    <citation type="submission" date="2025-08" db="UniProtKB">
        <authorList>
            <consortium name="Ensembl"/>
        </authorList>
    </citation>
    <scope>IDENTIFICATION</scope>
</reference>
<reference evidence="4 5" key="1">
    <citation type="journal article" date="2014" name="Nat. Genet.">
        <title>Whole-genome sequence of a flatfish provides insights into ZW sex chromosome evolution and adaptation to a benthic lifestyle.</title>
        <authorList>
            <person name="Chen S."/>
            <person name="Zhang G."/>
            <person name="Shao C."/>
            <person name="Huang Q."/>
            <person name="Liu G."/>
            <person name="Zhang P."/>
            <person name="Song W."/>
            <person name="An N."/>
            <person name="Chalopin D."/>
            <person name="Volff J.N."/>
            <person name="Hong Y."/>
            <person name="Li Q."/>
            <person name="Sha Z."/>
            <person name="Zhou H."/>
            <person name="Xie M."/>
            <person name="Yu Q."/>
            <person name="Liu Y."/>
            <person name="Xiang H."/>
            <person name="Wang N."/>
            <person name="Wu K."/>
            <person name="Yang C."/>
            <person name="Zhou Q."/>
            <person name="Liao X."/>
            <person name="Yang L."/>
            <person name="Hu Q."/>
            <person name="Zhang J."/>
            <person name="Meng L."/>
            <person name="Jin L."/>
            <person name="Tian Y."/>
            <person name="Lian J."/>
            <person name="Yang J."/>
            <person name="Miao G."/>
            <person name="Liu S."/>
            <person name="Liang Z."/>
            <person name="Yan F."/>
            <person name="Li Y."/>
            <person name="Sun B."/>
            <person name="Zhang H."/>
            <person name="Zhang J."/>
            <person name="Zhu Y."/>
            <person name="Du M."/>
            <person name="Zhao Y."/>
            <person name="Schartl M."/>
            <person name="Tang Q."/>
            <person name="Wang J."/>
        </authorList>
    </citation>
    <scope>NUCLEOTIDE SEQUENCE</scope>
</reference>
<dbReference type="PANTHER" id="PTHR46618:SF1">
    <property type="entry name" value="ARMADILLO REPEAT-CONTAINING PROTEIN 3"/>
    <property type="match status" value="1"/>
</dbReference>
<dbReference type="SMART" id="SM00185">
    <property type="entry name" value="ARM"/>
    <property type="match status" value="9"/>
</dbReference>
<dbReference type="PROSITE" id="PS50176">
    <property type="entry name" value="ARM_REPEAT"/>
    <property type="match status" value="3"/>
</dbReference>
<evidence type="ECO:0000256" key="1">
    <source>
        <dbReference type="ARBA" id="ARBA00022737"/>
    </source>
</evidence>
<feature type="domain" description="EDR1/CTR1/ARMC3-like peptidase-like" evidence="3">
    <location>
        <begin position="631"/>
        <end position="772"/>
    </location>
</feature>
<evidence type="ECO:0000256" key="2">
    <source>
        <dbReference type="PROSITE-ProRule" id="PRU00259"/>
    </source>
</evidence>
<dbReference type="RefSeq" id="XP_008305660.2">
    <property type="nucleotide sequence ID" value="XM_008307438.3"/>
</dbReference>
<dbReference type="Pfam" id="PF14381">
    <property type="entry name" value="EDR1_CTR1_ARMC3_pept"/>
    <property type="match status" value="1"/>
</dbReference>
<dbReference type="PANTHER" id="PTHR46618">
    <property type="entry name" value="ARMADILLO REPEAT-CONTAINING PROTEIN 3"/>
    <property type="match status" value="1"/>
</dbReference>
<dbReference type="GeneTree" id="ENSGT00940000157476"/>
<feature type="repeat" description="ARM" evidence="2">
    <location>
        <begin position="153"/>
        <end position="180"/>
    </location>
</feature>
<feature type="repeat" description="ARM" evidence="2">
    <location>
        <begin position="194"/>
        <end position="236"/>
    </location>
</feature>